<dbReference type="InterPro" id="IPR043128">
    <property type="entry name" value="Rev_trsase/Diguanyl_cyclase"/>
</dbReference>
<dbReference type="InterPro" id="IPR029787">
    <property type="entry name" value="Nucleotide_cyclase"/>
</dbReference>
<keyword evidence="3" id="KW-1133">Transmembrane helix</keyword>
<comment type="catalytic activity">
    <reaction evidence="2">
        <text>2 GTP = 3',3'-c-di-GMP + 2 diphosphate</text>
        <dbReference type="Rhea" id="RHEA:24898"/>
        <dbReference type="ChEBI" id="CHEBI:33019"/>
        <dbReference type="ChEBI" id="CHEBI:37565"/>
        <dbReference type="ChEBI" id="CHEBI:58805"/>
        <dbReference type="EC" id="2.7.7.65"/>
    </reaction>
</comment>
<evidence type="ECO:0000313" key="6">
    <source>
        <dbReference type="Proteomes" id="UP000184171"/>
    </source>
</evidence>
<dbReference type="SMART" id="SM00267">
    <property type="entry name" value="GGDEF"/>
    <property type="match status" value="1"/>
</dbReference>
<evidence type="ECO:0000259" key="4">
    <source>
        <dbReference type="PROSITE" id="PS50887"/>
    </source>
</evidence>
<evidence type="ECO:0000256" key="2">
    <source>
        <dbReference type="ARBA" id="ARBA00034247"/>
    </source>
</evidence>
<proteinExistence type="predicted"/>
<dbReference type="EMBL" id="FQZT01000003">
    <property type="protein sequence ID" value="SHI97198.1"/>
    <property type="molecule type" value="Genomic_DNA"/>
</dbReference>
<dbReference type="GO" id="GO:1902201">
    <property type="term" value="P:negative regulation of bacterial-type flagellum-dependent cell motility"/>
    <property type="evidence" value="ECO:0007669"/>
    <property type="project" value="TreeGrafter"/>
</dbReference>
<dbReference type="PANTHER" id="PTHR45138:SF9">
    <property type="entry name" value="DIGUANYLATE CYCLASE DGCM-RELATED"/>
    <property type="match status" value="1"/>
</dbReference>
<evidence type="ECO:0000256" key="1">
    <source>
        <dbReference type="ARBA" id="ARBA00012528"/>
    </source>
</evidence>
<dbReference type="Proteomes" id="UP000184171">
    <property type="component" value="Unassembled WGS sequence"/>
</dbReference>
<accession>A0A1M6FHI9</accession>
<dbReference type="Gene3D" id="3.30.70.270">
    <property type="match status" value="1"/>
</dbReference>
<keyword evidence="6" id="KW-1185">Reference proteome</keyword>
<feature type="transmembrane region" description="Helical" evidence="3">
    <location>
        <begin position="40"/>
        <end position="61"/>
    </location>
</feature>
<dbReference type="InterPro" id="IPR050469">
    <property type="entry name" value="Diguanylate_Cyclase"/>
</dbReference>
<reference evidence="5 6" key="1">
    <citation type="submission" date="2016-11" db="EMBL/GenBank/DDBJ databases">
        <authorList>
            <person name="Jaros S."/>
            <person name="Januszkiewicz K."/>
            <person name="Wedrychowicz H."/>
        </authorList>
    </citation>
    <scope>NUCLEOTIDE SEQUENCE [LARGE SCALE GENOMIC DNA]</scope>
    <source>
        <strain evidence="5 6">DSM 5091</strain>
    </source>
</reference>
<dbReference type="CDD" id="cd01949">
    <property type="entry name" value="GGDEF"/>
    <property type="match status" value="1"/>
</dbReference>
<dbReference type="EC" id="2.7.7.65" evidence="1"/>
<evidence type="ECO:0000256" key="3">
    <source>
        <dbReference type="SAM" id="Phobius"/>
    </source>
</evidence>
<dbReference type="FunFam" id="3.30.70.270:FF:000001">
    <property type="entry name" value="Diguanylate cyclase domain protein"/>
    <property type="match status" value="1"/>
</dbReference>
<dbReference type="GO" id="GO:0043709">
    <property type="term" value="P:cell adhesion involved in single-species biofilm formation"/>
    <property type="evidence" value="ECO:0007669"/>
    <property type="project" value="TreeGrafter"/>
</dbReference>
<organism evidence="5 6">
    <name type="scientific">Malonomonas rubra DSM 5091</name>
    <dbReference type="NCBI Taxonomy" id="1122189"/>
    <lineage>
        <taxon>Bacteria</taxon>
        <taxon>Pseudomonadati</taxon>
        <taxon>Thermodesulfobacteriota</taxon>
        <taxon>Desulfuromonadia</taxon>
        <taxon>Desulfuromonadales</taxon>
        <taxon>Geopsychrobacteraceae</taxon>
        <taxon>Malonomonas</taxon>
    </lineage>
</organism>
<keyword evidence="3" id="KW-0472">Membrane</keyword>
<protein>
    <recommendedName>
        <fullName evidence="1">diguanylate cyclase</fullName>
        <ecNumber evidence="1">2.7.7.65</ecNumber>
    </recommendedName>
</protein>
<dbReference type="PROSITE" id="PS50887">
    <property type="entry name" value="GGDEF"/>
    <property type="match status" value="1"/>
</dbReference>
<feature type="domain" description="GGDEF" evidence="4">
    <location>
        <begin position="139"/>
        <end position="277"/>
    </location>
</feature>
<dbReference type="Pfam" id="PF00990">
    <property type="entry name" value="GGDEF"/>
    <property type="match status" value="1"/>
</dbReference>
<sequence>MGMSLLISVLLLGGTLMLLSAVVPVGRLILQLPPGPVRTWWQALSILISFFVAGYVSYAILHWGVYEGFVDLIVPLIFFFGALFVLLVCNLSLNTANDIKRIFTLEYESTTDSLMGIYNRRFLEKRLHEEFFRSKRYDFPMSLLMVDIDRFKLVNDRFGHPVGDIVLKRLAELIVTTVRESDVVARYGGEELLLILPHTRGDNAHLLAERLRFAIENTVLVKKGESDLEEDLQVTVSIGVSTLAPELTSSQQLLKQADKALYQAKDQGRNRVVAAPNIFLPEKES</sequence>
<dbReference type="AlphaFoldDB" id="A0A1M6FHI9"/>
<evidence type="ECO:0000313" key="5">
    <source>
        <dbReference type="EMBL" id="SHI97198.1"/>
    </source>
</evidence>
<dbReference type="PANTHER" id="PTHR45138">
    <property type="entry name" value="REGULATORY COMPONENTS OF SENSORY TRANSDUCTION SYSTEM"/>
    <property type="match status" value="1"/>
</dbReference>
<dbReference type="InterPro" id="IPR000160">
    <property type="entry name" value="GGDEF_dom"/>
</dbReference>
<keyword evidence="3" id="KW-0812">Transmembrane</keyword>
<name>A0A1M6FHI9_MALRU</name>
<dbReference type="STRING" id="1122189.SAMN02745165_01292"/>
<dbReference type="GO" id="GO:0052621">
    <property type="term" value="F:diguanylate cyclase activity"/>
    <property type="evidence" value="ECO:0007669"/>
    <property type="project" value="UniProtKB-EC"/>
</dbReference>
<dbReference type="GO" id="GO:0005886">
    <property type="term" value="C:plasma membrane"/>
    <property type="evidence" value="ECO:0007669"/>
    <property type="project" value="TreeGrafter"/>
</dbReference>
<feature type="transmembrane region" description="Helical" evidence="3">
    <location>
        <begin position="73"/>
        <end position="93"/>
    </location>
</feature>
<dbReference type="SUPFAM" id="SSF55073">
    <property type="entry name" value="Nucleotide cyclase"/>
    <property type="match status" value="1"/>
</dbReference>
<gene>
    <name evidence="5" type="ORF">SAMN02745165_01292</name>
</gene>
<dbReference type="NCBIfam" id="TIGR00254">
    <property type="entry name" value="GGDEF"/>
    <property type="match status" value="1"/>
</dbReference>